<dbReference type="Gene3D" id="3.40.50.720">
    <property type="entry name" value="NAD(P)-binding Rossmann-like Domain"/>
    <property type="match status" value="1"/>
</dbReference>
<proteinExistence type="predicted"/>
<dbReference type="EMBL" id="VSSQ01085287">
    <property type="protein sequence ID" value="MPN32994.1"/>
    <property type="molecule type" value="Genomic_DNA"/>
</dbReference>
<organism evidence="1">
    <name type="scientific">bioreactor metagenome</name>
    <dbReference type="NCBI Taxonomy" id="1076179"/>
    <lineage>
        <taxon>unclassified sequences</taxon>
        <taxon>metagenomes</taxon>
        <taxon>ecological metagenomes</taxon>
    </lineage>
</organism>
<sequence length="162" mass="18540">MEFLGKFKKHYCVKHGLAPSSPVEMSLRLESRISDKIYFVPIDYVQKAISTIFFKPVENKCYHITGESPVSTKSIQEAIASVLKVEGLKVLEEVVNPTMDERLVQRMIEDLMPYFASQIIFDNTQVKAALGEKALEWKQDLPFLKRMATSFYMQTSPELVAK</sequence>
<gene>
    <name evidence="1" type="ORF">SDC9_180477</name>
</gene>
<evidence type="ECO:0000313" key="1">
    <source>
        <dbReference type="EMBL" id="MPN32994.1"/>
    </source>
</evidence>
<comment type="caution">
    <text evidence="1">The sequence shown here is derived from an EMBL/GenBank/DDBJ whole genome shotgun (WGS) entry which is preliminary data.</text>
</comment>
<protein>
    <recommendedName>
        <fullName evidence="2">NmrA-like domain-containing protein</fullName>
    </recommendedName>
</protein>
<reference evidence="1" key="1">
    <citation type="submission" date="2019-08" db="EMBL/GenBank/DDBJ databases">
        <authorList>
            <person name="Kucharzyk K."/>
            <person name="Murdoch R.W."/>
            <person name="Higgins S."/>
            <person name="Loffler F."/>
        </authorList>
    </citation>
    <scope>NUCLEOTIDE SEQUENCE</scope>
</reference>
<evidence type="ECO:0008006" key="2">
    <source>
        <dbReference type="Google" id="ProtNLM"/>
    </source>
</evidence>
<name>A0A645HA66_9ZZZZ</name>
<accession>A0A645HA66</accession>
<dbReference type="AlphaFoldDB" id="A0A645HA66"/>